<comment type="caution">
    <text evidence="1">The sequence shown here is derived from an EMBL/GenBank/DDBJ whole genome shotgun (WGS) entry which is preliminary data.</text>
</comment>
<dbReference type="Proteomes" id="UP000837803">
    <property type="component" value="Unassembled WGS sequence"/>
</dbReference>
<sequence>MTKLLFLFLLPACLAGQRTPLPRVITTSTVSQWGDVFHDNCAPSRQSFDAEAAVVCEERGHAYEGEWDYSYPARTVIQDSTGVSYRVVIQLVETHKSCARCNYRYADAEMKELSREVIWRREPDTLRPIITGLLPTVWLKSVR</sequence>
<gene>
    <name evidence="1" type="ORF">LEM8419_03580</name>
</gene>
<evidence type="ECO:0000313" key="1">
    <source>
        <dbReference type="EMBL" id="CAH1002708.1"/>
    </source>
</evidence>
<proteinExistence type="predicted"/>
<evidence type="ECO:0000313" key="2">
    <source>
        <dbReference type="Proteomes" id="UP000837803"/>
    </source>
</evidence>
<dbReference type="EMBL" id="CAKLPZ010000007">
    <property type="protein sequence ID" value="CAH1002708.1"/>
    <property type="molecule type" value="Genomic_DNA"/>
</dbReference>
<accession>A0ABM9B5S6</accession>
<name>A0ABM9B5S6_9BACT</name>
<keyword evidence="2" id="KW-1185">Reference proteome</keyword>
<organism evidence="1 2">
    <name type="scientific">Neolewinella maritima</name>
    <dbReference type="NCBI Taxonomy" id="1383882"/>
    <lineage>
        <taxon>Bacteria</taxon>
        <taxon>Pseudomonadati</taxon>
        <taxon>Bacteroidota</taxon>
        <taxon>Saprospiria</taxon>
        <taxon>Saprospirales</taxon>
        <taxon>Lewinellaceae</taxon>
        <taxon>Neolewinella</taxon>
    </lineage>
</organism>
<reference evidence="1" key="1">
    <citation type="submission" date="2021-12" db="EMBL/GenBank/DDBJ databases">
        <authorList>
            <person name="Rodrigo-Torres L."/>
            <person name="Arahal R. D."/>
            <person name="Lucena T."/>
        </authorList>
    </citation>
    <scope>NUCLEOTIDE SEQUENCE</scope>
    <source>
        <strain evidence="1">CECT 8419</strain>
    </source>
</reference>
<protein>
    <submittedName>
        <fullName evidence="1">Uncharacterized protein</fullName>
    </submittedName>
</protein>